<dbReference type="EMBL" id="JALJOR010000006">
    <property type="protein sequence ID" value="KAK9815873.1"/>
    <property type="molecule type" value="Genomic_DNA"/>
</dbReference>
<name>A0AAW1Q5J8_9CHLO</name>
<evidence type="ECO:0000313" key="2">
    <source>
        <dbReference type="Proteomes" id="UP001489004"/>
    </source>
</evidence>
<dbReference type="Gene3D" id="1.25.10.10">
    <property type="entry name" value="Leucine-rich Repeat Variant"/>
    <property type="match status" value="1"/>
</dbReference>
<dbReference type="AlphaFoldDB" id="A0AAW1Q5J8"/>
<comment type="caution">
    <text evidence="1">The sequence shown here is derived from an EMBL/GenBank/DDBJ whole genome shotgun (WGS) entry which is preliminary data.</text>
</comment>
<proteinExistence type="predicted"/>
<dbReference type="InterPro" id="IPR016024">
    <property type="entry name" value="ARM-type_fold"/>
</dbReference>
<reference evidence="1 2" key="1">
    <citation type="journal article" date="2024" name="Nat. Commun.">
        <title>Phylogenomics reveals the evolutionary origins of lichenization in chlorophyte algae.</title>
        <authorList>
            <person name="Puginier C."/>
            <person name="Libourel C."/>
            <person name="Otte J."/>
            <person name="Skaloud P."/>
            <person name="Haon M."/>
            <person name="Grisel S."/>
            <person name="Petersen M."/>
            <person name="Berrin J.G."/>
            <person name="Delaux P.M."/>
            <person name="Dal Grande F."/>
            <person name="Keller J."/>
        </authorList>
    </citation>
    <scope>NUCLEOTIDE SEQUENCE [LARGE SCALE GENOMIC DNA]</scope>
    <source>
        <strain evidence="1 2">SAG 2043</strain>
    </source>
</reference>
<dbReference type="SUPFAM" id="SSF48371">
    <property type="entry name" value="ARM repeat"/>
    <property type="match status" value="1"/>
</dbReference>
<dbReference type="Proteomes" id="UP001489004">
    <property type="component" value="Unassembled WGS sequence"/>
</dbReference>
<gene>
    <name evidence="1" type="ORF">WJX72_011061</name>
</gene>
<accession>A0AAW1Q5J8</accession>
<evidence type="ECO:0000313" key="1">
    <source>
        <dbReference type="EMBL" id="KAK9815873.1"/>
    </source>
</evidence>
<sequence>MGEKAEPTSEGRKKWKAREHLTAVGGLAILQVALMHVHEGVVAAAVQIVASLACFPDSLAVLQAQGSDGLFPALLTNIRSTGAWVQQAAARACAAVMSSSADGHQALTRLAPEVLGQGGLEDACLEALLSGDLAVQAGGRRLLGAIVGDNASQHHARDPEQGLWEPMAAPTLLVRKLSALLAPTGRPGSPCLLSTALQAATPNRKLYVFLEAVGAINQTSQGGHFWHCLTDEDDDVIIAAFATLPAAYQSLHVARLCNAPSTQVGVGEAVRKAIQSHDPLVHQAAITAANSLRGTPPVQQGCRCNVCVDLRAVLAAVPTLCSRTEPGNATMFTGWDYQDGAVELEQADQFLDSIDAVTDMPALQGMLELDCY</sequence>
<protein>
    <submittedName>
        <fullName evidence="1">Uncharacterized protein</fullName>
    </submittedName>
</protein>
<keyword evidence="2" id="KW-1185">Reference proteome</keyword>
<organism evidence="1 2">
    <name type="scientific">[Myrmecia] bisecta</name>
    <dbReference type="NCBI Taxonomy" id="41462"/>
    <lineage>
        <taxon>Eukaryota</taxon>
        <taxon>Viridiplantae</taxon>
        <taxon>Chlorophyta</taxon>
        <taxon>core chlorophytes</taxon>
        <taxon>Trebouxiophyceae</taxon>
        <taxon>Trebouxiales</taxon>
        <taxon>Trebouxiaceae</taxon>
        <taxon>Myrmecia</taxon>
    </lineage>
</organism>
<dbReference type="InterPro" id="IPR011989">
    <property type="entry name" value="ARM-like"/>
</dbReference>